<evidence type="ECO:0000313" key="1">
    <source>
        <dbReference type="EMBL" id="NEU72115.1"/>
    </source>
</evidence>
<accession>A0A846H4H5</accession>
<dbReference type="RefSeq" id="WP_039753622.1">
    <property type="nucleotide sequence ID" value="NZ_JTCM02000007.1"/>
</dbReference>
<dbReference type="Proteomes" id="UP000031549">
    <property type="component" value="Unassembled WGS sequence"/>
</dbReference>
<proteinExistence type="predicted"/>
<name>A0A846H4H5_9CYAN</name>
<evidence type="ECO:0000313" key="2">
    <source>
        <dbReference type="Proteomes" id="UP000031549"/>
    </source>
</evidence>
<keyword evidence="2" id="KW-1185">Reference proteome</keyword>
<reference evidence="1 2" key="1">
    <citation type="journal article" date="2015" name="Genome Announc.">
        <title>Draft Genome Sequence of Cyanobacterium Hassallia byssoidea Strain VB512170, Isolated from Monuments in India.</title>
        <authorList>
            <person name="Singh D."/>
            <person name="Chandrababunaidu M.M."/>
            <person name="Panda A."/>
            <person name="Sen D."/>
            <person name="Bhattacharyya S."/>
            <person name="Adhikary S.P."/>
            <person name="Tripathy S."/>
        </authorList>
    </citation>
    <scope>NUCLEOTIDE SEQUENCE [LARGE SCALE GENOMIC DNA]</scope>
    <source>
        <strain evidence="1 2">VB512170</strain>
    </source>
</reference>
<comment type="caution">
    <text evidence="1">The sequence shown here is derived from an EMBL/GenBank/DDBJ whole genome shotgun (WGS) entry which is preliminary data.</text>
</comment>
<gene>
    <name evidence="1" type="ORF">PI95_005890</name>
</gene>
<sequence length="164" mass="19503">MLSSLKPKAIVIRESKIVHKSSIRHNSSRFVTEEAVTIMFNINFEDIYVVECWRYIVYVHAKGVSKFVSYADFPPIIGVEPPTTADFIKWRKRWKKQNEQGRRSKAPELWVKFFLNEFWRSPSEAVLYTWGKLVALIKFAFHEERLQELRDSYRQQSKWLVVSS</sequence>
<dbReference type="EMBL" id="JTCM02000007">
    <property type="protein sequence ID" value="NEU72115.1"/>
    <property type="molecule type" value="Genomic_DNA"/>
</dbReference>
<organism evidence="1 2">
    <name type="scientific">Hassallia byssoidea VB512170</name>
    <dbReference type="NCBI Taxonomy" id="1304833"/>
    <lineage>
        <taxon>Bacteria</taxon>
        <taxon>Bacillati</taxon>
        <taxon>Cyanobacteriota</taxon>
        <taxon>Cyanophyceae</taxon>
        <taxon>Nostocales</taxon>
        <taxon>Tolypothrichaceae</taxon>
        <taxon>Hassallia</taxon>
    </lineage>
</organism>
<dbReference type="AlphaFoldDB" id="A0A846H4H5"/>
<protein>
    <submittedName>
        <fullName evidence="1">Uncharacterized protein</fullName>
    </submittedName>
</protein>